<evidence type="ECO:0000313" key="10">
    <source>
        <dbReference type="EMBL" id="GIZ48707.1"/>
    </source>
</evidence>
<reference evidence="10 11" key="1">
    <citation type="submission" date="2021-01" db="EMBL/GenBank/DDBJ databases">
        <title>Cercospora kikuchii MAFF 305040 whole genome shotgun sequence.</title>
        <authorList>
            <person name="Kashiwa T."/>
            <person name="Suzuki T."/>
        </authorList>
    </citation>
    <scope>NUCLEOTIDE SEQUENCE [LARGE SCALE GENOMIC DNA]</scope>
    <source>
        <strain evidence="10 11">MAFF 305040</strain>
    </source>
</reference>
<keyword evidence="3" id="KW-1003">Cell membrane</keyword>
<comment type="caution">
    <text evidence="10">The sequence shown here is derived from an EMBL/GenBank/DDBJ whole genome shotgun (WGS) entry which is preliminary data.</text>
</comment>
<feature type="compositionally biased region" description="Basic and acidic residues" evidence="7">
    <location>
        <begin position="357"/>
        <end position="369"/>
    </location>
</feature>
<keyword evidence="5 8" id="KW-1133">Transmembrane helix</keyword>
<feature type="transmembrane region" description="Helical" evidence="8">
    <location>
        <begin position="573"/>
        <end position="594"/>
    </location>
</feature>
<evidence type="ECO:0000256" key="5">
    <source>
        <dbReference type="ARBA" id="ARBA00022989"/>
    </source>
</evidence>
<evidence type="ECO:0000259" key="9">
    <source>
        <dbReference type="Pfam" id="PF03600"/>
    </source>
</evidence>
<dbReference type="Pfam" id="PF03600">
    <property type="entry name" value="CitMHS"/>
    <property type="match status" value="1"/>
</dbReference>
<evidence type="ECO:0000313" key="11">
    <source>
        <dbReference type="Proteomes" id="UP000825890"/>
    </source>
</evidence>
<dbReference type="Proteomes" id="UP000825890">
    <property type="component" value="Unassembled WGS sequence"/>
</dbReference>
<dbReference type="PANTHER" id="PTHR43302:SF5">
    <property type="entry name" value="TRANSPORTER ARSB-RELATED"/>
    <property type="match status" value="1"/>
</dbReference>
<evidence type="ECO:0000256" key="8">
    <source>
        <dbReference type="SAM" id="Phobius"/>
    </source>
</evidence>
<feature type="transmembrane region" description="Helical" evidence="8">
    <location>
        <begin position="171"/>
        <end position="195"/>
    </location>
</feature>
<evidence type="ECO:0000256" key="2">
    <source>
        <dbReference type="ARBA" id="ARBA00022448"/>
    </source>
</evidence>
<organism evidence="10 11">
    <name type="scientific">Cercospora kikuchii</name>
    <dbReference type="NCBI Taxonomy" id="84275"/>
    <lineage>
        <taxon>Eukaryota</taxon>
        <taxon>Fungi</taxon>
        <taxon>Dikarya</taxon>
        <taxon>Ascomycota</taxon>
        <taxon>Pezizomycotina</taxon>
        <taxon>Dothideomycetes</taxon>
        <taxon>Dothideomycetidae</taxon>
        <taxon>Mycosphaerellales</taxon>
        <taxon>Mycosphaerellaceae</taxon>
        <taxon>Cercospora</taxon>
    </lineage>
</organism>
<feature type="transmembrane region" description="Helical" evidence="8">
    <location>
        <begin position="436"/>
        <end position="456"/>
    </location>
</feature>
<gene>
    <name evidence="10" type="ORF">CKM354_001175700</name>
</gene>
<dbReference type="GeneID" id="68297332"/>
<dbReference type="GO" id="GO:0055085">
    <property type="term" value="P:transmembrane transport"/>
    <property type="evidence" value="ECO:0007669"/>
    <property type="project" value="InterPro"/>
</dbReference>
<comment type="subcellular location">
    <subcellularLocation>
        <location evidence="1">Cell membrane</location>
        <topology evidence="1">Multi-pass membrane protein</topology>
    </subcellularLocation>
</comment>
<evidence type="ECO:0000256" key="3">
    <source>
        <dbReference type="ARBA" id="ARBA00022475"/>
    </source>
</evidence>
<feature type="region of interest" description="Disordered" evidence="7">
    <location>
        <begin position="216"/>
        <end position="242"/>
    </location>
</feature>
<feature type="domain" description="Citrate transporter-like" evidence="9">
    <location>
        <begin position="142"/>
        <end position="509"/>
    </location>
</feature>
<feature type="compositionally biased region" description="Low complexity" evidence="7">
    <location>
        <begin position="334"/>
        <end position="345"/>
    </location>
</feature>
<feature type="region of interest" description="Disordered" evidence="7">
    <location>
        <begin position="333"/>
        <end position="400"/>
    </location>
</feature>
<feature type="transmembrane region" description="Helical" evidence="8">
    <location>
        <begin position="20"/>
        <end position="39"/>
    </location>
</feature>
<protein>
    <recommendedName>
        <fullName evidence="9">Citrate transporter-like domain-containing protein</fullName>
    </recommendedName>
</protein>
<feature type="transmembrane region" description="Helical" evidence="8">
    <location>
        <begin position="82"/>
        <end position="103"/>
    </location>
</feature>
<dbReference type="PANTHER" id="PTHR43302">
    <property type="entry name" value="TRANSPORTER ARSB-RELATED"/>
    <property type="match status" value="1"/>
</dbReference>
<sequence>MATSDTTNLDTSEIRNWRSIVTLVVFVVTNIIVLFPFYVPIYVPRSLYNATIRSLKTLRILSNSDRNPYGDADTSRWVRLRFHMGMVTAPLIADLFLLAILAIGRQEVHDELSERRTSIPSTSWVSSNIKHPRAWIHMQFAVANIGSAVLVSSNPTNLVLAGAFEIKFLHYTANVVVPVIATAILLLPFLLYIVFPYEALIPSKIELHQLPEEVKHKPPVNPNIPNARGTTEDEENDDSEHAQQLSLEEIMNPFLDKGGAWFGAVIMAATLVTILALNASSQSGHEHPIFWITLPAAFIMFCWDLTFGWLNRHDTRKLAREGKEQIELAKMQRATAPAAPGTQTTFNANGEPLDLTKSPDEILEDKRTSDSQAASAASTSRNKSDEKEEIAATFPDSIENQPGPASLQSLIVGAYHWCQVTFPTATTVATHLPWKLVPFAFCMFVLVQALVTKGWVPVFAHGWDHWVNKTGTVGAIGGMGFLSVVMSNFAGTNIGTTILLCRVVQAWVQIHRNNGTVITQRTFWATVYSMAIGVNYGAFSTAFSASLAGLLWRDILARKHIRVRSLDFARVNLPIIAATMVVGLSVLIGEVYIVRDQTPFVGGGTP</sequence>
<evidence type="ECO:0000256" key="7">
    <source>
        <dbReference type="SAM" id="MobiDB-lite"/>
    </source>
</evidence>
<dbReference type="RefSeq" id="XP_044663194.1">
    <property type="nucleotide sequence ID" value="XM_044807259.1"/>
</dbReference>
<feature type="transmembrane region" description="Helical" evidence="8">
    <location>
        <begin position="289"/>
        <end position="310"/>
    </location>
</feature>
<feature type="transmembrane region" description="Helical" evidence="8">
    <location>
        <begin position="527"/>
        <end position="552"/>
    </location>
</feature>
<feature type="transmembrane region" description="Helical" evidence="8">
    <location>
        <begin position="259"/>
        <end position="277"/>
    </location>
</feature>
<dbReference type="AlphaFoldDB" id="A0A9P3FKH4"/>
<evidence type="ECO:0000256" key="1">
    <source>
        <dbReference type="ARBA" id="ARBA00004651"/>
    </source>
</evidence>
<feature type="transmembrane region" description="Helical" evidence="8">
    <location>
        <begin position="134"/>
        <end position="151"/>
    </location>
</feature>
<dbReference type="EMBL" id="BOLY01000008">
    <property type="protein sequence ID" value="GIZ48707.1"/>
    <property type="molecule type" value="Genomic_DNA"/>
</dbReference>
<evidence type="ECO:0000256" key="6">
    <source>
        <dbReference type="ARBA" id="ARBA00023136"/>
    </source>
</evidence>
<dbReference type="OrthoDB" id="442352at2759"/>
<evidence type="ECO:0000256" key="4">
    <source>
        <dbReference type="ARBA" id="ARBA00022692"/>
    </source>
</evidence>
<keyword evidence="6 8" id="KW-0472">Membrane</keyword>
<accession>A0A9P3FKH4</accession>
<dbReference type="GO" id="GO:0005886">
    <property type="term" value="C:plasma membrane"/>
    <property type="evidence" value="ECO:0007669"/>
    <property type="project" value="UniProtKB-SubCell"/>
</dbReference>
<name>A0A9P3FKH4_9PEZI</name>
<feature type="compositionally biased region" description="Low complexity" evidence="7">
    <location>
        <begin position="370"/>
        <end position="380"/>
    </location>
</feature>
<keyword evidence="4 8" id="KW-0812">Transmembrane</keyword>
<keyword evidence="11" id="KW-1185">Reference proteome</keyword>
<keyword evidence="2" id="KW-0813">Transport</keyword>
<dbReference type="InterPro" id="IPR004680">
    <property type="entry name" value="Cit_transptr-like_dom"/>
</dbReference>
<proteinExistence type="predicted"/>